<evidence type="ECO:0000256" key="2">
    <source>
        <dbReference type="ARBA" id="ARBA00022475"/>
    </source>
</evidence>
<dbReference type="EMBL" id="HBGE01056267">
    <property type="protein sequence ID" value="CAD9155588.1"/>
    <property type="molecule type" value="Transcribed_RNA"/>
</dbReference>
<comment type="subcellular location">
    <subcellularLocation>
        <location evidence="1">Cell membrane</location>
        <topology evidence="1">Multi-pass membrane protein</topology>
    </subcellularLocation>
</comment>
<keyword evidence="2" id="KW-1003">Cell membrane</keyword>
<feature type="domain" description="Cation-transporting P-type ATPase C-terminal" evidence="5">
    <location>
        <begin position="3"/>
        <end position="200"/>
    </location>
</feature>
<dbReference type="GO" id="GO:0005886">
    <property type="term" value="C:plasma membrane"/>
    <property type="evidence" value="ECO:0007669"/>
    <property type="project" value="UniProtKB-SubCell"/>
</dbReference>
<dbReference type="InterPro" id="IPR050510">
    <property type="entry name" value="Cation_transp_ATPase_P-type"/>
</dbReference>
<dbReference type="PANTHER" id="PTHR43294:SF21">
    <property type="entry name" value="CATION TRANSPORTING ATPASE"/>
    <property type="match status" value="1"/>
</dbReference>
<dbReference type="GO" id="GO:0030007">
    <property type="term" value="P:intracellular potassium ion homeostasis"/>
    <property type="evidence" value="ECO:0007669"/>
    <property type="project" value="TreeGrafter"/>
</dbReference>
<dbReference type="InterPro" id="IPR006068">
    <property type="entry name" value="ATPase_P-typ_cation-transptr_C"/>
</dbReference>
<dbReference type="Gene3D" id="1.20.1110.10">
    <property type="entry name" value="Calcium-transporting ATPase, transmembrane domain"/>
    <property type="match status" value="1"/>
</dbReference>
<feature type="transmembrane region" description="Helical" evidence="3">
    <location>
        <begin position="47"/>
        <end position="75"/>
    </location>
</feature>
<evidence type="ECO:0000256" key="3">
    <source>
        <dbReference type="SAM" id="Phobius"/>
    </source>
</evidence>
<accession>A0A7S1R3Z5</accession>
<evidence type="ECO:0000256" key="1">
    <source>
        <dbReference type="ARBA" id="ARBA00004651"/>
    </source>
</evidence>
<keyword evidence="4" id="KW-0732">Signal</keyword>
<feature type="chain" id="PRO_5031279631" description="Cation-transporting P-type ATPase C-terminal domain-containing protein" evidence="4">
    <location>
        <begin position="24"/>
        <end position="230"/>
    </location>
</feature>
<name>A0A7S1R3Z5_ALECA</name>
<feature type="signal peptide" evidence="4">
    <location>
        <begin position="1"/>
        <end position="23"/>
    </location>
</feature>
<dbReference type="AlphaFoldDB" id="A0A7S1R3Z5"/>
<evidence type="ECO:0000256" key="4">
    <source>
        <dbReference type="SAM" id="SignalP"/>
    </source>
</evidence>
<dbReference type="Pfam" id="PF00689">
    <property type="entry name" value="Cation_ATPase_C"/>
    <property type="match status" value="1"/>
</dbReference>
<dbReference type="SUPFAM" id="SSF81665">
    <property type="entry name" value="Calcium ATPase, transmembrane domain M"/>
    <property type="match status" value="1"/>
</dbReference>
<reference evidence="6" key="1">
    <citation type="submission" date="2021-01" db="EMBL/GenBank/DDBJ databases">
        <authorList>
            <person name="Corre E."/>
            <person name="Pelletier E."/>
            <person name="Niang G."/>
            <person name="Scheremetjew M."/>
            <person name="Finn R."/>
            <person name="Kale V."/>
            <person name="Holt S."/>
            <person name="Cochrane G."/>
            <person name="Meng A."/>
            <person name="Brown T."/>
            <person name="Cohen L."/>
        </authorList>
    </citation>
    <scope>NUCLEOTIDE SEQUENCE</scope>
    <source>
        <strain evidence="6">OF101</strain>
    </source>
</reference>
<dbReference type="InterPro" id="IPR023298">
    <property type="entry name" value="ATPase_P-typ_TM_dom_sf"/>
</dbReference>
<dbReference type="GO" id="GO:0006883">
    <property type="term" value="P:intracellular sodium ion homeostasis"/>
    <property type="evidence" value="ECO:0007669"/>
    <property type="project" value="TreeGrafter"/>
</dbReference>
<keyword evidence="3" id="KW-0472">Membrane</keyword>
<feature type="transmembrane region" description="Helical" evidence="3">
    <location>
        <begin position="153"/>
        <end position="173"/>
    </location>
</feature>
<evidence type="ECO:0000313" key="6">
    <source>
        <dbReference type="EMBL" id="CAD9155588.1"/>
    </source>
</evidence>
<proteinExistence type="predicted"/>
<keyword evidence="3" id="KW-0812">Transmembrane</keyword>
<dbReference type="GO" id="GO:0005391">
    <property type="term" value="F:P-type sodium:potassium-exchanging transporter activity"/>
    <property type="evidence" value="ECO:0007669"/>
    <property type="project" value="TreeGrafter"/>
</dbReference>
<protein>
    <recommendedName>
        <fullName evidence="5">Cation-transporting P-type ATPase C-terminal domain-containing protein</fullName>
    </recommendedName>
</protein>
<keyword evidence="3" id="KW-1133">Transmembrane helix</keyword>
<feature type="transmembrane region" description="Helical" evidence="3">
    <location>
        <begin position="179"/>
        <end position="200"/>
    </location>
</feature>
<dbReference type="GO" id="GO:0036376">
    <property type="term" value="P:sodium ion export across plasma membrane"/>
    <property type="evidence" value="ECO:0007669"/>
    <property type="project" value="TreeGrafter"/>
</dbReference>
<evidence type="ECO:0000259" key="5">
    <source>
        <dbReference type="Pfam" id="PF00689"/>
    </source>
</evidence>
<organism evidence="6">
    <name type="scientific">Alexandrium catenella</name>
    <name type="common">Red tide dinoflagellate</name>
    <name type="synonym">Gonyaulax catenella</name>
    <dbReference type="NCBI Taxonomy" id="2925"/>
    <lineage>
        <taxon>Eukaryota</taxon>
        <taxon>Sar</taxon>
        <taxon>Alveolata</taxon>
        <taxon>Dinophyceae</taxon>
        <taxon>Gonyaulacales</taxon>
        <taxon>Pyrocystaceae</taxon>
        <taxon>Alexandrium</taxon>
    </lineage>
</organism>
<dbReference type="GO" id="GO:1902600">
    <property type="term" value="P:proton transmembrane transport"/>
    <property type="evidence" value="ECO:0007669"/>
    <property type="project" value="TreeGrafter"/>
</dbReference>
<dbReference type="GO" id="GO:1990573">
    <property type="term" value="P:potassium ion import across plasma membrane"/>
    <property type="evidence" value="ECO:0007669"/>
    <property type="project" value="TreeGrafter"/>
</dbReference>
<dbReference type="PANTHER" id="PTHR43294">
    <property type="entry name" value="SODIUM/POTASSIUM-TRANSPORTING ATPASE SUBUNIT ALPHA"/>
    <property type="match status" value="1"/>
</dbReference>
<sequence>MRTPLQILYLILVTDLAPSIALGLEPGQAGIMKDRPRPKQQPILLPWMWVSTVVNGAILTGIILSVYIWGLGYFVDELDVAKISERIRDEAAQGITGDDTTSMGLIKAQTTAFISLVWSENIRAYTSRSFDRPVCSELCTNRYMQGAIGVAQCALYLAIFLPGLCTILGLQGRKIGWEGWLAAFIGAFACLVACEAFKVLQRLPILLFKRARAASKAASVEANSNDTVLI</sequence>
<gene>
    <name evidence="6" type="ORF">ACAT0790_LOCUS33948</name>
</gene>